<organism evidence="1">
    <name type="scientific">Arundo donax</name>
    <name type="common">Giant reed</name>
    <name type="synonym">Donax arundinaceus</name>
    <dbReference type="NCBI Taxonomy" id="35708"/>
    <lineage>
        <taxon>Eukaryota</taxon>
        <taxon>Viridiplantae</taxon>
        <taxon>Streptophyta</taxon>
        <taxon>Embryophyta</taxon>
        <taxon>Tracheophyta</taxon>
        <taxon>Spermatophyta</taxon>
        <taxon>Magnoliopsida</taxon>
        <taxon>Liliopsida</taxon>
        <taxon>Poales</taxon>
        <taxon>Poaceae</taxon>
        <taxon>PACMAD clade</taxon>
        <taxon>Arundinoideae</taxon>
        <taxon>Arundineae</taxon>
        <taxon>Arundo</taxon>
    </lineage>
</organism>
<sequence>MMTARMVKKRTLWKLTSSTVLASNHLWSSVLWKQLIPTKSLINRSVKSNRSRRSPASPAPWCLTISLILHIN</sequence>
<proteinExistence type="predicted"/>
<dbReference type="AlphaFoldDB" id="A0A0A9FL77"/>
<accession>A0A0A9FL77</accession>
<evidence type="ECO:0000313" key="1">
    <source>
        <dbReference type="EMBL" id="JAE10891.1"/>
    </source>
</evidence>
<dbReference type="EMBL" id="GBRH01187005">
    <property type="protein sequence ID" value="JAE10891.1"/>
    <property type="molecule type" value="Transcribed_RNA"/>
</dbReference>
<name>A0A0A9FL77_ARUDO</name>
<protein>
    <submittedName>
        <fullName evidence="1">Uncharacterized protein</fullName>
    </submittedName>
</protein>
<reference evidence="1" key="1">
    <citation type="submission" date="2014-09" db="EMBL/GenBank/DDBJ databases">
        <authorList>
            <person name="Magalhaes I.L.F."/>
            <person name="Oliveira U."/>
            <person name="Santos F.R."/>
            <person name="Vidigal T.H.D.A."/>
            <person name="Brescovit A.D."/>
            <person name="Santos A.J."/>
        </authorList>
    </citation>
    <scope>NUCLEOTIDE SEQUENCE</scope>
    <source>
        <tissue evidence="1">Shoot tissue taken approximately 20 cm above the soil surface</tissue>
    </source>
</reference>
<reference evidence="1" key="2">
    <citation type="journal article" date="2015" name="Data Brief">
        <title>Shoot transcriptome of the giant reed, Arundo donax.</title>
        <authorList>
            <person name="Barrero R.A."/>
            <person name="Guerrero F.D."/>
            <person name="Moolhuijzen P."/>
            <person name="Goolsby J.A."/>
            <person name="Tidwell J."/>
            <person name="Bellgard S.E."/>
            <person name="Bellgard M.I."/>
        </authorList>
    </citation>
    <scope>NUCLEOTIDE SEQUENCE</scope>
    <source>
        <tissue evidence="1">Shoot tissue taken approximately 20 cm above the soil surface</tissue>
    </source>
</reference>